<evidence type="ECO:0000313" key="2">
    <source>
        <dbReference type="Proteomes" id="UP000250125"/>
    </source>
</evidence>
<accession>A0A2Z2MLH6</accession>
<reference evidence="1 2" key="1">
    <citation type="submission" date="2016-04" db="EMBL/GenBank/DDBJ databases">
        <title>Complete genome sequence of Thermococcus siculi type strain RG-20.</title>
        <authorList>
            <person name="Oger P.M."/>
        </authorList>
    </citation>
    <scope>NUCLEOTIDE SEQUENCE [LARGE SCALE GENOMIC DNA]</scope>
    <source>
        <strain evidence="1 2">RG-20</strain>
    </source>
</reference>
<name>A0A2Z2MLH6_9EURY</name>
<dbReference type="GeneID" id="33318225"/>
<proteinExistence type="predicted"/>
<dbReference type="Proteomes" id="UP000250125">
    <property type="component" value="Chromosome"/>
</dbReference>
<dbReference type="EMBL" id="CP015103">
    <property type="protein sequence ID" value="ASJ09222.1"/>
    <property type="molecule type" value="Genomic_DNA"/>
</dbReference>
<dbReference type="KEGG" id="tsl:A3L11_08275"/>
<dbReference type="OrthoDB" id="102495at2157"/>
<dbReference type="RefSeq" id="WP_088856456.1">
    <property type="nucleotide sequence ID" value="NZ_CP015103.1"/>
</dbReference>
<protein>
    <submittedName>
        <fullName evidence="1">Uncharacterized protein</fullName>
    </submittedName>
</protein>
<organism evidence="1 2">
    <name type="scientific">Thermococcus siculi</name>
    <dbReference type="NCBI Taxonomy" id="72803"/>
    <lineage>
        <taxon>Archaea</taxon>
        <taxon>Methanobacteriati</taxon>
        <taxon>Methanobacteriota</taxon>
        <taxon>Thermococci</taxon>
        <taxon>Thermococcales</taxon>
        <taxon>Thermococcaceae</taxon>
        <taxon>Thermococcus</taxon>
    </lineage>
</organism>
<keyword evidence="2" id="KW-1185">Reference proteome</keyword>
<evidence type="ECO:0000313" key="1">
    <source>
        <dbReference type="EMBL" id="ASJ09222.1"/>
    </source>
</evidence>
<dbReference type="AlphaFoldDB" id="A0A2Z2MLH6"/>
<sequence>MRVVEEAPTNGQVAAFVMTGDGRTEQKVLSAIAEVYNGQGKFLLFPKSHFPKKSGLGVLEGIDEVFKLTGHTRFLVLLDREHFTKERFQSKLRELFNDYTLEGDNPYIVTTKQFEIFVVVFGNKNAIEEHIAELINLESQTTVISTEGSDVQSLKAQIRTFLKTSRHKKLKRFLKSCSTGNLEKAFDPLISVIRMFEET</sequence>
<gene>
    <name evidence="1" type="ORF">A3L11_08275</name>
</gene>